<evidence type="ECO:0000313" key="1">
    <source>
        <dbReference type="EMBL" id="ABA72879.1"/>
    </source>
</evidence>
<name>Q3KH77_PSEPF</name>
<dbReference type="Pfam" id="PF02413">
    <property type="entry name" value="Caudo_TAP"/>
    <property type="match status" value="1"/>
</dbReference>
<dbReference type="EMBL" id="CP000094">
    <property type="protein sequence ID" value="ABA72879.1"/>
    <property type="molecule type" value="Genomic_DNA"/>
</dbReference>
<organism evidence="1 2">
    <name type="scientific">Pseudomonas fluorescens (strain Pf0-1)</name>
    <dbReference type="NCBI Taxonomy" id="205922"/>
    <lineage>
        <taxon>Bacteria</taxon>
        <taxon>Pseudomonadati</taxon>
        <taxon>Pseudomonadota</taxon>
        <taxon>Gammaproteobacteria</taxon>
        <taxon>Pseudomonadales</taxon>
        <taxon>Pseudomonadaceae</taxon>
        <taxon>Pseudomonas</taxon>
    </lineage>
</organism>
<evidence type="ECO:0000313" key="2">
    <source>
        <dbReference type="Proteomes" id="UP000002704"/>
    </source>
</evidence>
<gene>
    <name evidence="1" type="ordered locus">Pfl01_1136</name>
</gene>
<proteinExistence type="predicted"/>
<sequence length="146" mass="16450">MNRYVLVGRVYKSGYQVALQILESDEPMPTTLPVGIADAEWYDITGDTTAHVGWKVFFKLEEDGLLFVEPTHEEHLAINAARMQERFDVAALWLTFNPLQYKLDLGVATPADEAALLAYKQYFVAVSEVKKQPGYPATINWPVAPF</sequence>
<protein>
    <submittedName>
        <fullName evidence="1">Hypothetical phage related protein</fullName>
    </submittedName>
</protein>
<dbReference type="HOGENOM" id="CLU_1853506_0_0_6"/>
<dbReference type="RefSeq" id="WP_011332708.1">
    <property type="nucleotide sequence ID" value="NC_007492.2"/>
</dbReference>
<dbReference type="KEGG" id="pfo:Pfl01_1136"/>
<dbReference type="InterPro" id="IPR003458">
    <property type="entry name" value="Phage_T4_Gp38_tail_assem"/>
</dbReference>
<accession>Q3KH77</accession>
<dbReference type="Proteomes" id="UP000002704">
    <property type="component" value="Chromosome"/>
</dbReference>
<dbReference type="AlphaFoldDB" id="Q3KH77"/>
<reference evidence="1 2" key="1">
    <citation type="journal article" date="2009" name="Genome Biol.">
        <title>Genomic and genetic analyses of diversity and plant interactions of Pseudomonas fluorescens.</title>
        <authorList>
            <person name="Silby M.W."/>
            <person name="Cerdeno-Tarraga A.M."/>
            <person name="Vernikos G.S."/>
            <person name="Giddens S.R."/>
            <person name="Jackson R.W."/>
            <person name="Preston G.M."/>
            <person name="Zhang X.X."/>
            <person name="Moon C.D."/>
            <person name="Gehrig S.M."/>
            <person name="Godfrey S.A."/>
            <person name="Knight C.G."/>
            <person name="Malone J.G."/>
            <person name="Robinson Z."/>
            <person name="Spiers A.J."/>
            <person name="Harris S."/>
            <person name="Challis G.L."/>
            <person name="Yaxley A.M."/>
            <person name="Harris D."/>
            <person name="Seeger K."/>
            <person name="Murphy L."/>
            <person name="Rutter S."/>
            <person name="Squares R."/>
            <person name="Quail M.A."/>
            <person name="Saunders E."/>
            <person name="Mavromatis K."/>
            <person name="Brettin T.S."/>
            <person name="Bentley S.D."/>
            <person name="Hothersall J."/>
            <person name="Stephens E."/>
            <person name="Thomas C.M."/>
            <person name="Parkhill J."/>
            <person name="Levy S.B."/>
            <person name="Rainey P.B."/>
            <person name="Thomson N.R."/>
        </authorList>
    </citation>
    <scope>NUCLEOTIDE SEQUENCE [LARGE SCALE GENOMIC DNA]</scope>
    <source>
        <strain evidence="1 2">Pf0-1</strain>
    </source>
</reference>